<name>A0ABZ0Z324_9CAUD</name>
<accession>A0ABZ0Z324</accession>
<evidence type="ECO:0008006" key="3">
    <source>
        <dbReference type="Google" id="ProtNLM"/>
    </source>
</evidence>
<dbReference type="Proteomes" id="UP001358193">
    <property type="component" value="Segment"/>
</dbReference>
<proteinExistence type="predicted"/>
<evidence type="ECO:0000313" key="2">
    <source>
        <dbReference type="Proteomes" id="UP001358193"/>
    </source>
</evidence>
<reference evidence="1 2" key="1">
    <citation type="submission" date="2023-11" db="EMBL/GenBank/DDBJ databases">
        <authorList>
            <person name="Cook R."/>
            <person name="Crisci M."/>
            <person name="Pye H."/>
            <person name="Adriaenssens E."/>
            <person name="Santini J."/>
        </authorList>
    </citation>
    <scope>NUCLEOTIDE SEQUENCE [LARGE SCALE GENOMIC DNA]</scope>
    <source>
        <strain evidence="1">Lak_Megaphage_Sonny</strain>
    </source>
</reference>
<sequence>MATSMTSEGLSRWGHFSSSKRSVDLDEPIYLNQWIININAADLPAGLGATQDDVNIILEGVRQINGFETQPGLGNAVTQKYKHAERGYAGGMPSKTHLDLQVTFELNLRRDGNTDDNYTYKFLRKWSDLIYDPLTGHMSIKRNYICRGWTVTLMDKEGIGFHQWYCQNIFPTSPVPAPQLTYDSGDIWKSFQMTFWCDTFDEIIS</sequence>
<organism evidence="1 2">
    <name type="scientific">phage Lak_Megaphage_Sonny</name>
    <dbReference type="NCBI Taxonomy" id="3109229"/>
    <lineage>
        <taxon>Viruses</taxon>
        <taxon>Duplodnaviria</taxon>
        <taxon>Heunggongvirae</taxon>
        <taxon>Uroviricota</taxon>
        <taxon>Caudoviricetes</taxon>
        <taxon>Caudoviricetes code 15 clade</taxon>
    </lineage>
</organism>
<evidence type="ECO:0000313" key="1">
    <source>
        <dbReference type="EMBL" id="WQJ53602.1"/>
    </source>
</evidence>
<protein>
    <recommendedName>
        <fullName evidence="3">Tail tube protein</fullName>
    </recommendedName>
</protein>
<dbReference type="EMBL" id="OR769223">
    <property type="protein sequence ID" value="WQJ53602.1"/>
    <property type="molecule type" value="Genomic_DNA"/>
</dbReference>
<keyword evidence="2" id="KW-1185">Reference proteome</keyword>